<protein>
    <submittedName>
        <fullName evidence="2">Uncharacterized protein</fullName>
    </submittedName>
</protein>
<sequence length="361" mass="39978">MTITRETGKSVHAEEKTEDVGEPSIAPGAEEDVRKRFANKAMTFVKKTTEIMKMLDEAPDVLRGSEEFKELGEATNMLMAVLQKHSQDFATPTQMDREMEVFWPNSVNLEILAHAEVDSIKRTNVPQRREDLPTFSIGLTQDIAPNEVRDGALLGFEKNSIQEKGKDKADGSVQFVLNDEMVAGGGQSSSHVNPLPEIRKEIVETEELGQLKRKQTAGATMKSPYLRRVIDPSDALAVVERAMGGWILLDVDGDANEVIFKGVNQLKLTRGQLMSIKDGCHIEESVINAWAFTLNCKEKDRSSESTSRVFAKVLPCLETQADLGLSADSAYPLFVEAIEFGLEAIKVHTALSKVDLVCMFY</sequence>
<accession>A0A9P1E7R7</accession>
<feature type="region of interest" description="Disordered" evidence="1">
    <location>
        <begin position="1"/>
        <end position="27"/>
    </location>
</feature>
<organism evidence="2 3">
    <name type="scientific">Cuscuta europaea</name>
    <name type="common">European dodder</name>
    <dbReference type="NCBI Taxonomy" id="41803"/>
    <lineage>
        <taxon>Eukaryota</taxon>
        <taxon>Viridiplantae</taxon>
        <taxon>Streptophyta</taxon>
        <taxon>Embryophyta</taxon>
        <taxon>Tracheophyta</taxon>
        <taxon>Spermatophyta</taxon>
        <taxon>Magnoliopsida</taxon>
        <taxon>eudicotyledons</taxon>
        <taxon>Gunneridae</taxon>
        <taxon>Pentapetalae</taxon>
        <taxon>asterids</taxon>
        <taxon>lamiids</taxon>
        <taxon>Solanales</taxon>
        <taxon>Convolvulaceae</taxon>
        <taxon>Cuscuteae</taxon>
        <taxon>Cuscuta</taxon>
        <taxon>Cuscuta subgen. Cuscuta</taxon>
    </lineage>
</organism>
<dbReference type="Proteomes" id="UP001152484">
    <property type="component" value="Unassembled WGS sequence"/>
</dbReference>
<evidence type="ECO:0000256" key="1">
    <source>
        <dbReference type="SAM" id="MobiDB-lite"/>
    </source>
</evidence>
<reference evidence="2" key="1">
    <citation type="submission" date="2022-07" db="EMBL/GenBank/DDBJ databases">
        <authorList>
            <person name="Macas J."/>
            <person name="Novak P."/>
            <person name="Neumann P."/>
        </authorList>
    </citation>
    <scope>NUCLEOTIDE SEQUENCE</scope>
</reference>
<dbReference type="OrthoDB" id="1317685at2759"/>
<evidence type="ECO:0000313" key="2">
    <source>
        <dbReference type="EMBL" id="CAH9084889.1"/>
    </source>
</evidence>
<gene>
    <name evidence="2" type="ORF">CEURO_LOCUS9156</name>
</gene>
<evidence type="ECO:0000313" key="3">
    <source>
        <dbReference type="Proteomes" id="UP001152484"/>
    </source>
</evidence>
<keyword evidence="3" id="KW-1185">Reference proteome</keyword>
<proteinExistence type="predicted"/>
<dbReference type="AlphaFoldDB" id="A0A9P1E7R7"/>
<name>A0A9P1E7R7_CUSEU</name>
<feature type="compositionally biased region" description="Basic and acidic residues" evidence="1">
    <location>
        <begin position="1"/>
        <end position="19"/>
    </location>
</feature>
<dbReference type="EMBL" id="CAMAPE010000018">
    <property type="protein sequence ID" value="CAH9084889.1"/>
    <property type="molecule type" value="Genomic_DNA"/>
</dbReference>
<comment type="caution">
    <text evidence="2">The sequence shown here is derived from an EMBL/GenBank/DDBJ whole genome shotgun (WGS) entry which is preliminary data.</text>
</comment>